<sequence>MAGEAVTGRYSAARHAAADEGGARRHPDSDDRSLVDRLLAGAGDEQAFDWGWGDPSRRDAPDREPLHDIPELWDERSRADCGDPDGPEERFPTPRLHGESSRDDGADDDEPDRVGQDRIDQDRADDRGWSDRGSDDLGGDDLGSDDLGSDDLGSDDWGAPTPGFEARRTPDHRPGVGLFDEPGAGDRLFEDRLFEDRRFDDQPFSGRGLDGDPLDALSTGRVRAEPGPFGDGLGDRDTPEPDALDDVPMDGDHPGARPDPLERDRFDRSPLAPPLPNRGVLDGIGREPEDDLSDTRFDRDAEPPHRVLLGRDPLNPEPPEPDRPAVPADVDRVPSDERRRADDRLDLERDPLATERGERKLVDADPRLRRWADRDRPSGPQREGGDRPSAPAPFADEQAGSDLLGPDRLGADLFDPGERDRSDAPPPRAADPFGDDPAFTESTRTGRIHIAEAEAPAGDPAFDHGPQAGQDPRDAAPDPTTAFSAVAPAGPARRGAPEEPALPLEEYAARRRAAEQAAASAEEAAASAAERASAAIAAAARAAAEAEAAAVTAAEAAAKANEAAEAEVRAIADSVARGEAPGSPDGGTEAPEPPTQAVPLIAPSRAPGRRPPPRRPAGPPPRGARPDEPGRTGGPPPRGGPRNGPVRDGAAPDGADGEATAVLTGLDALRDPVRPQAPEPAQAPAEVTTVTRRRPIAEPAAATDDVDDADDAEHDAEPEENGLVDRLRSRPVIAAVGVGAVLVLAAIVAFFTTSEPEAAPAEPAPAALSAPVGPQPEPAASAIDPHSEKAVAFLTALRDADIPTSSSGQAETEAAAAICTQLDQGADDAQLARSVPAVLPDVTRSQASDVVKFAKKLYC</sequence>
<accession>A0ABP9NI55</accession>
<keyword evidence="5" id="KW-1185">Reference proteome</keyword>
<evidence type="ECO:0000259" key="3">
    <source>
        <dbReference type="Pfam" id="PF05305"/>
    </source>
</evidence>
<feature type="domain" description="DUF732" evidence="3">
    <location>
        <begin position="791"/>
        <end position="859"/>
    </location>
</feature>
<comment type="caution">
    <text evidence="4">The sequence shown here is derived from an EMBL/GenBank/DDBJ whole genome shotgun (WGS) entry which is preliminary data.</text>
</comment>
<dbReference type="EMBL" id="BAABJO010000009">
    <property type="protein sequence ID" value="GAA5120767.1"/>
    <property type="molecule type" value="Genomic_DNA"/>
</dbReference>
<protein>
    <recommendedName>
        <fullName evidence="3">DUF732 domain-containing protein</fullName>
    </recommendedName>
</protein>
<feature type="compositionally biased region" description="Low complexity" evidence="1">
    <location>
        <begin position="643"/>
        <end position="661"/>
    </location>
</feature>
<reference evidence="5" key="1">
    <citation type="journal article" date="2019" name="Int. J. Syst. Evol. Microbiol.">
        <title>The Global Catalogue of Microorganisms (GCM) 10K type strain sequencing project: providing services to taxonomists for standard genome sequencing and annotation.</title>
        <authorList>
            <consortium name="The Broad Institute Genomics Platform"/>
            <consortium name="The Broad Institute Genome Sequencing Center for Infectious Disease"/>
            <person name="Wu L."/>
            <person name="Ma J."/>
        </authorList>
    </citation>
    <scope>NUCLEOTIDE SEQUENCE [LARGE SCALE GENOMIC DNA]</scope>
    <source>
        <strain evidence="5">JCM 18302</strain>
    </source>
</reference>
<evidence type="ECO:0000256" key="2">
    <source>
        <dbReference type="SAM" id="Phobius"/>
    </source>
</evidence>
<keyword evidence="2" id="KW-0812">Transmembrane</keyword>
<dbReference type="Proteomes" id="UP001500804">
    <property type="component" value="Unassembled WGS sequence"/>
</dbReference>
<keyword evidence="2" id="KW-1133">Transmembrane helix</keyword>
<feature type="transmembrane region" description="Helical" evidence="2">
    <location>
        <begin position="732"/>
        <end position="751"/>
    </location>
</feature>
<keyword evidence="2" id="KW-0472">Membrane</keyword>
<feature type="compositionally biased region" description="Basic and acidic residues" evidence="1">
    <location>
        <begin position="55"/>
        <end position="104"/>
    </location>
</feature>
<feature type="region of interest" description="Disordered" evidence="1">
    <location>
        <begin position="759"/>
        <end position="782"/>
    </location>
</feature>
<feature type="compositionally biased region" description="Pro residues" evidence="1">
    <location>
        <begin position="614"/>
        <end position="623"/>
    </location>
</feature>
<feature type="compositionally biased region" description="Basic and acidic residues" evidence="1">
    <location>
        <begin position="250"/>
        <end position="268"/>
    </location>
</feature>
<feature type="compositionally biased region" description="Acidic residues" evidence="1">
    <location>
        <begin position="240"/>
        <end position="249"/>
    </location>
</feature>
<feature type="compositionally biased region" description="Acidic residues" evidence="1">
    <location>
        <begin position="137"/>
        <end position="154"/>
    </location>
</feature>
<feature type="compositionally biased region" description="Acidic residues" evidence="1">
    <location>
        <begin position="704"/>
        <end position="722"/>
    </location>
</feature>
<gene>
    <name evidence="4" type="ORF">GCM10023320_28550</name>
</gene>
<evidence type="ECO:0000313" key="4">
    <source>
        <dbReference type="EMBL" id="GAA5120767.1"/>
    </source>
</evidence>
<dbReference type="RefSeq" id="WP_345605497.1">
    <property type="nucleotide sequence ID" value="NZ_BAABJO010000009.1"/>
</dbReference>
<feature type="compositionally biased region" description="Low complexity" evidence="1">
    <location>
        <begin position="515"/>
        <end position="535"/>
    </location>
</feature>
<dbReference type="InterPro" id="IPR007969">
    <property type="entry name" value="DUF732"/>
</dbReference>
<feature type="region of interest" description="Disordered" evidence="1">
    <location>
        <begin position="555"/>
        <end position="723"/>
    </location>
</feature>
<evidence type="ECO:0000256" key="1">
    <source>
        <dbReference type="SAM" id="MobiDB-lite"/>
    </source>
</evidence>
<evidence type="ECO:0000313" key="5">
    <source>
        <dbReference type="Proteomes" id="UP001500804"/>
    </source>
</evidence>
<proteinExistence type="predicted"/>
<feature type="compositionally biased region" description="Basic and acidic residues" evidence="1">
    <location>
        <begin position="165"/>
        <end position="174"/>
    </location>
</feature>
<feature type="compositionally biased region" description="Basic and acidic residues" evidence="1">
    <location>
        <begin position="329"/>
        <end position="377"/>
    </location>
</feature>
<organism evidence="4 5">
    <name type="scientific">Pseudonocardia adelaidensis</name>
    <dbReference type="NCBI Taxonomy" id="648754"/>
    <lineage>
        <taxon>Bacteria</taxon>
        <taxon>Bacillati</taxon>
        <taxon>Actinomycetota</taxon>
        <taxon>Actinomycetes</taxon>
        <taxon>Pseudonocardiales</taxon>
        <taxon>Pseudonocardiaceae</taxon>
        <taxon>Pseudonocardia</taxon>
    </lineage>
</organism>
<feature type="compositionally biased region" description="Basic and acidic residues" evidence="1">
    <location>
        <begin position="187"/>
        <end position="201"/>
    </location>
</feature>
<feature type="compositionally biased region" description="Basic and acidic residues" evidence="1">
    <location>
        <begin position="112"/>
        <end position="135"/>
    </location>
</feature>
<feature type="region of interest" description="Disordered" evidence="1">
    <location>
        <begin position="1"/>
        <end position="535"/>
    </location>
</feature>
<feature type="compositionally biased region" description="Basic and acidic residues" evidence="1">
    <location>
        <begin position="293"/>
        <end position="305"/>
    </location>
</feature>
<name>A0ABP9NI55_9PSEU</name>
<feature type="compositionally biased region" description="Basic and acidic residues" evidence="1">
    <location>
        <begin position="16"/>
        <end position="35"/>
    </location>
</feature>
<feature type="compositionally biased region" description="Low complexity" evidence="1">
    <location>
        <begin position="487"/>
        <end position="506"/>
    </location>
</feature>
<dbReference type="Pfam" id="PF05305">
    <property type="entry name" value="DUF732"/>
    <property type="match status" value="1"/>
</dbReference>